<evidence type="ECO:0000313" key="1">
    <source>
        <dbReference type="EMBL" id="MCF0038711.1"/>
    </source>
</evidence>
<gene>
    <name evidence="1" type="ORF">LXM24_01345</name>
</gene>
<dbReference type="NCBIfam" id="TIGR04183">
    <property type="entry name" value="Por_Secre_tail"/>
    <property type="match status" value="1"/>
</dbReference>
<organism evidence="1 2">
    <name type="scientific">Dyadobacter fanqingshengii</name>
    <dbReference type="NCBI Taxonomy" id="2906443"/>
    <lineage>
        <taxon>Bacteria</taxon>
        <taxon>Pseudomonadati</taxon>
        <taxon>Bacteroidota</taxon>
        <taxon>Cytophagia</taxon>
        <taxon>Cytophagales</taxon>
        <taxon>Spirosomataceae</taxon>
        <taxon>Dyadobacter</taxon>
    </lineage>
</organism>
<dbReference type="InterPro" id="IPR026444">
    <property type="entry name" value="Secre_tail"/>
</dbReference>
<reference evidence="1" key="1">
    <citation type="submission" date="2021-12" db="EMBL/GenBank/DDBJ databases">
        <title>Novel species in genus Dyadobacter.</title>
        <authorList>
            <person name="Ma C."/>
        </authorList>
    </citation>
    <scope>NUCLEOTIDE SEQUENCE</scope>
    <source>
        <strain evidence="1">CY399</strain>
    </source>
</reference>
<keyword evidence="2" id="KW-1185">Reference proteome</keyword>
<dbReference type="EMBL" id="JAJTTA010000001">
    <property type="protein sequence ID" value="MCF0038711.1"/>
    <property type="molecule type" value="Genomic_DNA"/>
</dbReference>
<comment type="caution">
    <text evidence="1">The sequence shown here is derived from an EMBL/GenBank/DDBJ whole genome shotgun (WGS) entry which is preliminary data.</text>
</comment>
<dbReference type="AlphaFoldDB" id="A0A9X1P5D4"/>
<name>A0A9X1P5D4_9BACT</name>
<accession>A0A9X1P5D4</accession>
<sequence length="378" mass="42087">MKKDFNFFGNSIILTWSMVLFFILNGFAQEAFKIKWSMDYTQSGVSNHVNFLPTDAVLAGGGNTNALNGGYGLGGATVAAYVVRPWPTNFSSGRYMEFKFTAKSFKYNITSISLRLRRSPDGPKQFKIRTSMDGFASDLTASTLANPSQFYTLSVPAGFNNLSENTFTFRIYGYGPTSIYGTLWFDEIMVNGDVLAIVLPIHLTFFKASVRQGKALLSWETTWEKNSEEFLIERSSDQNVFTQIASLPASGETQGRTRYEFMDETPAAGINHYRLRMTDQDGRFVFSALADVQIHSENASFYIAPNPASTTNISVFGKNIDPGALELTDLAGLRIVVKNEFNVQGFIDLLPVQALSPGLYLLSYHKNGRKEHAKVLVR</sequence>
<protein>
    <submittedName>
        <fullName evidence="1">T9SS type A sorting domain-containing protein</fullName>
    </submittedName>
</protein>
<dbReference type="RefSeq" id="WP_234611223.1">
    <property type="nucleotide sequence ID" value="NZ_CP098806.1"/>
</dbReference>
<evidence type="ECO:0000313" key="2">
    <source>
        <dbReference type="Proteomes" id="UP001139700"/>
    </source>
</evidence>
<dbReference type="Proteomes" id="UP001139700">
    <property type="component" value="Unassembled WGS sequence"/>
</dbReference>
<proteinExistence type="predicted"/>